<dbReference type="OrthoDB" id="9785229at2"/>
<sequence>MILQANSIHHNYGSGQDILNGVDLTISQSGITGLCAPNGEGKTTLLKLIAGLQFPSKGDISVLGQTPSDRPLDLLQRLYFLPSEPFFPKWTPRKIAAYYGPFYPNFNNQLFLETLSDFRADPDKPLDKVSFGQKRRAQLAFALATRTQILLLDEPTTGLDIQGKDQFRRTLIAGTEAGQTIIIATHLLSEIAPVLDHVLVLNDGKIHAHLPLELAQRFYSFNLTTSPLPYGDKGYARRVPGGWLTVHADGRQGNAAFDLETLYLALTDGGLPQPGFDLNTKNFQA</sequence>
<dbReference type="CDD" id="cd03230">
    <property type="entry name" value="ABC_DR_subfamily_A"/>
    <property type="match status" value="1"/>
</dbReference>
<evidence type="ECO:0000256" key="2">
    <source>
        <dbReference type="ARBA" id="ARBA00022741"/>
    </source>
</evidence>
<dbReference type="EMBL" id="VOXD01000001">
    <property type="protein sequence ID" value="TXF91692.1"/>
    <property type="molecule type" value="Genomic_DNA"/>
</dbReference>
<dbReference type="Gene3D" id="3.40.50.300">
    <property type="entry name" value="P-loop containing nucleotide triphosphate hydrolases"/>
    <property type="match status" value="1"/>
</dbReference>
<evidence type="ECO:0000313" key="6">
    <source>
        <dbReference type="Proteomes" id="UP000321907"/>
    </source>
</evidence>
<accession>A0A5C7G1E3</accession>
<dbReference type="GO" id="GO:0016887">
    <property type="term" value="F:ATP hydrolysis activity"/>
    <property type="evidence" value="ECO:0007669"/>
    <property type="project" value="InterPro"/>
</dbReference>
<organism evidence="5 6">
    <name type="scientific">Neolewinella aurantiaca</name>
    <dbReference type="NCBI Taxonomy" id="2602767"/>
    <lineage>
        <taxon>Bacteria</taxon>
        <taxon>Pseudomonadati</taxon>
        <taxon>Bacteroidota</taxon>
        <taxon>Saprospiria</taxon>
        <taxon>Saprospirales</taxon>
        <taxon>Lewinellaceae</taxon>
        <taxon>Neolewinella</taxon>
    </lineage>
</organism>
<evidence type="ECO:0000259" key="4">
    <source>
        <dbReference type="PROSITE" id="PS50893"/>
    </source>
</evidence>
<dbReference type="PROSITE" id="PS50893">
    <property type="entry name" value="ABC_TRANSPORTER_2"/>
    <property type="match status" value="1"/>
</dbReference>
<dbReference type="InterPro" id="IPR051782">
    <property type="entry name" value="ABC_Transporter_VariousFunc"/>
</dbReference>
<reference evidence="5 6" key="1">
    <citation type="submission" date="2019-08" db="EMBL/GenBank/DDBJ databases">
        <title>Lewinella sp. strain SSH13 Genome sequencing and assembly.</title>
        <authorList>
            <person name="Kim I."/>
        </authorList>
    </citation>
    <scope>NUCLEOTIDE SEQUENCE [LARGE SCALE GENOMIC DNA]</scope>
    <source>
        <strain evidence="5 6">SSH13</strain>
    </source>
</reference>
<dbReference type="RefSeq" id="WP_147928733.1">
    <property type="nucleotide sequence ID" value="NZ_VOXD01000001.1"/>
</dbReference>
<dbReference type="InterPro" id="IPR003593">
    <property type="entry name" value="AAA+_ATPase"/>
</dbReference>
<evidence type="ECO:0000256" key="3">
    <source>
        <dbReference type="ARBA" id="ARBA00022840"/>
    </source>
</evidence>
<dbReference type="PANTHER" id="PTHR42939:SF1">
    <property type="entry name" value="ABC TRANSPORTER ATP-BINDING PROTEIN ALBC-RELATED"/>
    <property type="match status" value="1"/>
</dbReference>
<dbReference type="SUPFAM" id="SSF52540">
    <property type="entry name" value="P-loop containing nucleoside triphosphate hydrolases"/>
    <property type="match status" value="1"/>
</dbReference>
<dbReference type="InterPro" id="IPR027417">
    <property type="entry name" value="P-loop_NTPase"/>
</dbReference>
<dbReference type="Pfam" id="PF00005">
    <property type="entry name" value="ABC_tran"/>
    <property type="match status" value="1"/>
</dbReference>
<keyword evidence="1" id="KW-0813">Transport</keyword>
<evidence type="ECO:0000313" key="5">
    <source>
        <dbReference type="EMBL" id="TXF91692.1"/>
    </source>
</evidence>
<feature type="domain" description="ABC transporter" evidence="4">
    <location>
        <begin position="3"/>
        <end position="228"/>
    </location>
</feature>
<proteinExistence type="predicted"/>
<name>A0A5C7G1E3_9BACT</name>
<evidence type="ECO:0000256" key="1">
    <source>
        <dbReference type="ARBA" id="ARBA00022448"/>
    </source>
</evidence>
<protein>
    <submittedName>
        <fullName evidence="5">ABC transporter ATP-binding protein</fullName>
    </submittedName>
</protein>
<dbReference type="AlphaFoldDB" id="A0A5C7G1E3"/>
<gene>
    <name evidence="5" type="ORF">FUA23_00470</name>
</gene>
<keyword evidence="6" id="KW-1185">Reference proteome</keyword>
<dbReference type="InterPro" id="IPR003439">
    <property type="entry name" value="ABC_transporter-like_ATP-bd"/>
</dbReference>
<dbReference type="PANTHER" id="PTHR42939">
    <property type="entry name" value="ABC TRANSPORTER ATP-BINDING PROTEIN ALBC-RELATED"/>
    <property type="match status" value="1"/>
</dbReference>
<keyword evidence="3 5" id="KW-0067">ATP-binding</keyword>
<keyword evidence="2" id="KW-0547">Nucleotide-binding</keyword>
<dbReference type="Proteomes" id="UP000321907">
    <property type="component" value="Unassembled WGS sequence"/>
</dbReference>
<comment type="caution">
    <text evidence="5">The sequence shown here is derived from an EMBL/GenBank/DDBJ whole genome shotgun (WGS) entry which is preliminary data.</text>
</comment>
<dbReference type="GO" id="GO:0005524">
    <property type="term" value="F:ATP binding"/>
    <property type="evidence" value="ECO:0007669"/>
    <property type="project" value="UniProtKB-KW"/>
</dbReference>
<dbReference type="SMART" id="SM00382">
    <property type="entry name" value="AAA"/>
    <property type="match status" value="1"/>
</dbReference>